<dbReference type="InterPro" id="IPR050300">
    <property type="entry name" value="GDXG_lipolytic_enzyme"/>
</dbReference>
<name>A0ABV2DKH2_9HYPH</name>
<dbReference type="InterPro" id="IPR029058">
    <property type="entry name" value="AB_hydrolase_fold"/>
</dbReference>
<dbReference type="Proteomes" id="UP001548832">
    <property type="component" value="Unassembled WGS sequence"/>
</dbReference>
<dbReference type="Pfam" id="PF07859">
    <property type="entry name" value="Abhydrolase_3"/>
    <property type="match status" value="1"/>
</dbReference>
<dbReference type="PANTHER" id="PTHR48081:SF30">
    <property type="entry name" value="ACETYL-HYDROLASE LIPR-RELATED"/>
    <property type="match status" value="1"/>
</dbReference>
<dbReference type="PROSITE" id="PS01173">
    <property type="entry name" value="LIPASE_GDXG_HIS"/>
    <property type="match status" value="1"/>
</dbReference>
<gene>
    <name evidence="5" type="ORF">ABVQ20_26130</name>
</gene>
<dbReference type="InterPro" id="IPR013094">
    <property type="entry name" value="AB_hydrolase_3"/>
</dbReference>
<feature type="domain" description="Alpha/beta hydrolase fold-3" evidence="4">
    <location>
        <begin position="78"/>
        <end position="281"/>
    </location>
</feature>
<evidence type="ECO:0000313" key="5">
    <source>
        <dbReference type="EMBL" id="MET2830467.1"/>
    </source>
</evidence>
<protein>
    <submittedName>
        <fullName evidence="5">Alpha/beta hydrolase fold domain-containing protein</fullName>
    </submittedName>
</protein>
<dbReference type="Gene3D" id="3.40.50.1820">
    <property type="entry name" value="alpha/beta hydrolase"/>
    <property type="match status" value="1"/>
</dbReference>
<keyword evidence="6" id="KW-1185">Reference proteome</keyword>
<proteinExistence type="inferred from homology"/>
<comment type="caution">
    <text evidence="5">The sequence shown here is derived from an EMBL/GenBank/DDBJ whole genome shotgun (WGS) entry which is preliminary data.</text>
</comment>
<organism evidence="5 6">
    <name type="scientific">Mesorhizobium shangrilense</name>
    <dbReference type="NCBI Taxonomy" id="460060"/>
    <lineage>
        <taxon>Bacteria</taxon>
        <taxon>Pseudomonadati</taxon>
        <taxon>Pseudomonadota</taxon>
        <taxon>Alphaproteobacteria</taxon>
        <taxon>Hyphomicrobiales</taxon>
        <taxon>Phyllobacteriaceae</taxon>
        <taxon>Mesorhizobium</taxon>
    </lineage>
</organism>
<sequence length="308" mass="32398">MSVETHPESPGDHAAMQAMREMLAGLPTLEFAPQSRQAFNELMEQTPAADGVSFEAATVGTVAGWWCRPAASEKGAAILYFHGGAYVLGSAIAHRHFVSQIVKRASVPAFLPDYRLAPEHVFPAAVEDAQSAFAGLVETGYETIALAGDSAGGGLALSLLALVTAKATQGKGVMPRCAALMSPWTDLALTGGSMVTRADADPLVKRAELRKAADLYLKGGEPTDACASPLYQNLGGLPPLLVHVGEDEILLDDSRRVVEAATNAGGKAALHIWVGMTHVFPSNLSQLQAANEALDMVGAFIRRNLQVE</sequence>
<dbReference type="SUPFAM" id="SSF53474">
    <property type="entry name" value="alpha/beta-Hydrolases"/>
    <property type="match status" value="1"/>
</dbReference>
<keyword evidence="2 5" id="KW-0378">Hydrolase</keyword>
<accession>A0ABV2DKH2</accession>
<dbReference type="PANTHER" id="PTHR48081">
    <property type="entry name" value="AB HYDROLASE SUPERFAMILY PROTEIN C4A8.06C"/>
    <property type="match status" value="1"/>
</dbReference>
<evidence type="ECO:0000259" key="4">
    <source>
        <dbReference type="Pfam" id="PF07859"/>
    </source>
</evidence>
<evidence type="ECO:0000313" key="6">
    <source>
        <dbReference type="Proteomes" id="UP001548832"/>
    </source>
</evidence>
<comment type="similarity">
    <text evidence="1">Belongs to the 'GDXG' lipolytic enzyme family.</text>
</comment>
<evidence type="ECO:0000256" key="1">
    <source>
        <dbReference type="ARBA" id="ARBA00010515"/>
    </source>
</evidence>
<dbReference type="InterPro" id="IPR002168">
    <property type="entry name" value="Lipase_GDXG_HIS_AS"/>
</dbReference>
<feature type="active site" evidence="3">
    <location>
        <position position="150"/>
    </location>
</feature>
<dbReference type="EMBL" id="JBEWSZ010000002">
    <property type="protein sequence ID" value="MET2830467.1"/>
    <property type="molecule type" value="Genomic_DNA"/>
</dbReference>
<dbReference type="InterPro" id="IPR033140">
    <property type="entry name" value="Lipase_GDXG_put_SER_AS"/>
</dbReference>
<evidence type="ECO:0000256" key="3">
    <source>
        <dbReference type="PROSITE-ProRule" id="PRU10038"/>
    </source>
</evidence>
<evidence type="ECO:0000256" key="2">
    <source>
        <dbReference type="ARBA" id="ARBA00022801"/>
    </source>
</evidence>
<dbReference type="PROSITE" id="PS01174">
    <property type="entry name" value="LIPASE_GDXG_SER"/>
    <property type="match status" value="1"/>
</dbReference>
<reference evidence="5 6" key="1">
    <citation type="submission" date="2024-06" db="EMBL/GenBank/DDBJ databases">
        <authorList>
            <person name="Kim D.-U."/>
        </authorList>
    </citation>
    <scope>NUCLEOTIDE SEQUENCE [LARGE SCALE GENOMIC DNA]</scope>
    <source>
        <strain evidence="5 6">KACC15460</strain>
    </source>
</reference>
<dbReference type="GO" id="GO:0016787">
    <property type="term" value="F:hydrolase activity"/>
    <property type="evidence" value="ECO:0007669"/>
    <property type="project" value="UniProtKB-KW"/>
</dbReference>
<dbReference type="RefSeq" id="WP_354462548.1">
    <property type="nucleotide sequence ID" value="NZ_JBEWSZ010000002.1"/>
</dbReference>